<keyword evidence="3" id="KW-0378">Hydrolase</keyword>
<evidence type="ECO:0000256" key="2">
    <source>
        <dbReference type="ARBA" id="ARBA00022723"/>
    </source>
</evidence>
<evidence type="ECO:0000256" key="3">
    <source>
        <dbReference type="ARBA" id="ARBA00022801"/>
    </source>
</evidence>
<dbReference type="SUPFAM" id="SSF53187">
    <property type="entry name" value="Zn-dependent exopeptidases"/>
    <property type="match status" value="1"/>
</dbReference>
<reference evidence="6" key="1">
    <citation type="submission" date="2021-09" db="EMBL/GenBank/DDBJ databases">
        <title>Genome of Aequorivita sp. strain F47161.</title>
        <authorList>
            <person name="Wang Y."/>
        </authorList>
    </citation>
    <scope>NUCLEOTIDE SEQUENCE</scope>
    <source>
        <strain evidence="6">F47161</strain>
    </source>
</reference>
<dbReference type="Pfam" id="PF24827">
    <property type="entry name" value="AstE_AspA_cat"/>
    <property type="match status" value="1"/>
</dbReference>
<dbReference type="Gene3D" id="3.40.630.10">
    <property type="entry name" value="Zn peptidases"/>
    <property type="match status" value="1"/>
</dbReference>
<evidence type="ECO:0000313" key="7">
    <source>
        <dbReference type="Proteomes" id="UP001139461"/>
    </source>
</evidence>
<dbReference type="GO" id="GO:0005829">
    <property type="term" value="C:cytosol"/>
    <property type="evidence" value="ECO:0007669"/>
    <property type="project" value="TreeGrafter"/>
</dbReference>
<keyword evidence="2" id="KW-0479">Metal-binding</keyword>
<dbReference type="RefSeq" id="WP_237602848.1">
    <property type="nucleotide sequence ID" value="NZ_JAIRBA010000014.1"/>
</dbReference>
<organism evidence="6 7">
    <name type="scientific">Aequorivita vitellina</name>
    <dbReference type="NCBI Taxonomy" id="2874475"/>
    <lineage>
        <taxon>Bacteria</taxon>
        <taxon>Pseudomonadati</taxon>
        <taxon>Bacteroidota</taxon>
        <taxon>Flavobacteriia</taxon>
        <taxon>Flavobacteriales</taxon>
        <taxon>Flavobacteriaceae</taxon>
        <taxon>Aequorivita</taxon>
    </lineage>
</organism>
<dbReference type="GO" id="GO:0046872">
    <property type="term" value="F:metal ion binding"/>
    <property type="evidence" value="ECO:0007669"/>
    <property type="project" value="UniProtKB-KW"/>
</dbReference>
<comment type="cofactor">
    <cofactor evidence="1">
        <name>Zn(2+)</name>
        <dbReference type="ChEBI" id="CHEBI:29105"/>
    </cofactor>
</comment>
<dbReference type="PANTHER" id="PTHR15162:SF7">
    <property type="entry name" value="SUCCINYLGLUTAMATE DESUCCINYLASE"/>
    <property type="match status" value="1"/>
</dbReference>
<keyword evidence="7" id="KW-1185">Reference proteome</keyword>
<comment type="caution">
    <text evidence="6">The sequence shown here is derived from an EMBL/GenBank/DDBJ whole genome shotgun (WGS) entry which is preliminary data.</text>
</comment>
<proteinExistence type="predicted"/>
<dbReference type="PANTHER" id="PTHR15162">
    <property type="entry name" value="ASPARTOACYLASE"/>
    <property type="match status" value="1"/>
</dbReference>
<gene>
    <name evidence="6" type="ORF">K8089_08490</name>
</gene>
<evidence type="ECO:0000256" key="4">
    <source>
        <dbReference type="ARBA" id="ARBA00022833"/>
    </source>
</evidence>
<dbReference type="Proteomes" id="UP001139461">
    <property type="component" value="Unassembled WGS sequence"/>
</dbReference>
<dbReference type="GO" id="GO:0016788">
    <property type="term" value="F:hydrolase activity, acting on ester bonds"/>
    <property type="evidence" value="ECO:0007669"/>
    <property type="project" value="InterPro"/>
</dbReference>
<keyword evidence="4" id="KW-0862">Zinc</keyword>
<dbReference type="EMBL" id="JAIRBA010000014">
    <property type="protein sequence ID" value="MCG2419059.1"/>
    <property type="molecule type" value="Genomic_DNA"/>
</dbReference>
<dbReference type="AlphaFoldDB" id="A0A9X1U0J5"/>
<dbReference type="InterPro" id="IPR050178">
    <property type="entry name" value="AspA/AstE_fam"/>
</dbReference>
<sequence length="311" mass="35295">MKSTAKKDIDEKALKNIPRVIGEYSSGKEGPLLFITAGIHGNEPSGIIALQQVFKTLNKETPEIKGKVVGVSGNKKALQKGVRFIDEDLNRTWTKENIASENIDSHEKKEMFEIIETLNQFSEAQYSERYFLDCHTTSAASDPYISVQEVNDNDAWAHKFPTYIIRGFSDIVLGCIDHYESRIGITGFVFEGGQHQDKSSEMNHEGIIWLALHNACELNLNQLQEYPEAAALLLEKKQNQKTFEICYRHGLSTDDDFEMEPGYSNFQPIKKGELLAHQNGQPIYSDWNAFIFMPLYQKQGNDGFFVVTEVK</sequence>
<name>A0A9X1U0J5_9FLAO</name>
<evidence type="ECO:0000256" key="1">
    <source>
        <dbReference type="ARBA" id="ARBA00001947"/>
    </source>
</evidence>
<accession>A0A9X1U0J5</accession>
<protein>
    <submittedName>
        <fullName evidence="6">Succinylglutamate desuccinylase/aspartoacylase family protein</fullName>
    </submittedName>
</protein>
<evidence type="ECO:0000313" key="6">
    <source>
        <dbReference type="EMBL" id="MCG2419059.1"/>
    </source>
</evidence>
<evidence type="ECO:0000259" key="5">
    <source>
        <dbReference type="Pfam" id="PF24827"/>
    </source>
</evidence>
<dbReference type="InterPro" id="IPR055438">
    <property type="entry name" value="AstE_AspA_cat"/>
</dbReference>
<feature type="domain" description="Succinylglutamate desuccinylase/Aspartoacylase catalytic" evidence="5">
    <location>
        <begin position="30"/>
        <end position="152"/>
    </location>
</feature>